<dbReference type="PROSITE" id="PS51257">
    <property type="entry name" value="PROKAR_LIPOPROTEIN"/>
    <property type="match status" value="1"/>
</dbReference>
<keyword evidence="3" id="KW-1185">Reference proteome</keyword>
<keyword evidence="1" id="KW-0732">Signal</keyword>
<evidence type="ECO:0000256" key="1">
    <source>
        <dbReference type="SAM" id="SignalP"/>
    </source>
</evidence>
<evidence type="ECO:0000313" key="3">
    <source>
        <dbReference type="Proteomes" id="UP000176050"/>
    </source>
</evidence>
<organism evidence="2 3">
    <name type="scientific">Urechidicola croceus</name>
    <dbReference type="NCBI Taxonomy" id="1850246"/>
    <lineage>
        <taxon>Bacteria</taxon>
        <taxon>Pseudomonadati</taxon>
        <taxon>Bacteroidota</taxon>
        <taxon>Flavobacteriia</taxon>
        <taxon>Flavobacteriales</taxon>
        <taxon>Flavobacteriaceae</taxon>
        <taxon>Urechidicola</taxon>
    </lineage>
</organism>
<sequence>MKNYWLFLSLTILILLASCRDDFETIPSSGDLSFSKDTIYLDTVFTNIGSSTYNLKVYNKSGNDINIPRIELGLGENSNYRLNVDGVPGKSFQDVEILAKDSLYIFVETTIDYNNVTDPLYIDEILFDNGENLQDVHLVTLVQDANFLFPSKNAQGIIETISLGTDSEGESIDIQGFYLDDNTTFTDEKPYVIYGYLAVPEDKTLTIEAGTKLHFHANSGLIVDKNASLKINGELENQVLIEGDRLEPEFSNIPGQWGAIWLRAGSKDHEINYATIKNGDIGILLDSIGSDASPTLTIKNSKIYNQSNYGILGRETNIMGENIVINNAGQSSLACTIGGTYNFTHSTFANYWNNSLRQFPTVLINNFFTYIDNGAEIVETRDLFEANFTNCIIYGSSNIELILDNVQGSMFNYNFKNNLLKFDDYNNSLTDIPEYDFSDLTHFQGNIFNELTDFKDPYENELIIGEESAGINMADAIGATQVTQDILGVNRITNPDIGAYQHIIFVDED</sequence>
<name>A0A1D8P6U9_9FLAO</name>
<gene>
    <name evidence="2" type="ORF">LPB138_06215</name>
</gene>
<reference evidence="2 3" key="1">
    <citation type="submission" date="2016-10" db="EMBL/GenBank/DDBJ databases">
        <title>Lutibacter sp. LPB0138, isolated from marine gastropod.</title>
        <authorList>
            <person name="Kim E."/>
            <person name="Yi H."/>
        </authorList>
    </citation>
    <scope>NUCLEOTIDE SEQUENCE [LARGE SCALE GENOMIC DNA]</scope>
    <source>
        <strain evidence="2 3">LPB0138</strain>
    </source>
</reference>
<dbReference type="RefSeq" id="WP_070236434.1">
    <property type="nucleotide sequence ID" value="NZ_CP017478.1"/>
</dbReference>
<dbReference type="KEGG" id="lul:LPB138_06215"/>
<dbReference type="OrthoDB" id="1111178at2"/>
<feature type="signal peptide" evidence="1">
    <location>
        <begin position="1"/>
        <end position="17"/>
    </location>
</feature>
<protein>
    <recommendedName>
        <fullName evidence="4">Right handed beta helix domain-containing protein</fullName>
    </recommendedName>
</protein>
<dbReference type="EMBL" id="CP017478">
    <property type="protein sequence ID" value="AOW20296.1"/>
    <property type="molecule type" value="Genomic_DNA"/>
</dbReference>
<dbReference type="SUPFAM" id="SSF51126">
    <property type="entry name" value="Pectin lyase-like"/>
    <property type="match status" value="1"/>
</dbReference>
<feature type="chain" id="PRO_5009110807" description="Right handed beta helix domain-containing protein" evidence="1">
    <location>
        <begin position="18"/>
        <end position="509"/>
    </location>
</feature>
<proteinExistence type="predicted"/>
<accession>A0A1D8P6U9</accession>
<dbReference type="AlphaFoldDB" id="A0A1D8P6U9"/>
<dbReference type="Proteomes" id="UP000176050">
    <property type="component" value="Chromosome"/>
</dbReference>
<dbReference type="InterPro" id="IPR011050">
    <property type="entry name" value="Pectin_lyase_fold/virulence"/>
</dbReference>
<evidence type="ECO:0000313" key="2">
    <source>
        <dbReference type="EMBL" id="AOW20296.1"/>
    </source>
</evidence>
<dbReference type="STRING" id="1850246.LPB138_06215"/>
<evidence type="ECO:0008006" key="4">
    <source>
        <dbReference type="Google" id="ProtNLM"/>
    </source>
</evidence>